<keyword evidence="6" id="KW-0862">Zinc</keyword>
<comment type="function">
    <text evidence="7">Plays an important role in the control of DNA replication and the maintenance of replication fork stability.</text>
</comment>
<feature type="domain" description="CCHC-type" evidence="9">
    <location>
        <begin position="10"/>
        <end position="23"/>
    </location>
</feature>
<evidence type="ECO:0000256" key="5">
    <source>
        <dbReference type="ARBA" id="ARBA00023306"/>
    </source>
</evidence>
<dbReference type="InterPro" id="IPR012923">
    <property type="entry name" value="Csm3"/>
</dbReference>
<dbReference type="SUPFAM" id="SSF57756">
    <property type="entry name" value="Retrovirus zinc finger-like domains"/>
    <property type="match status" value="1"/>
</dbReference>
<dbReference type="Pfam" id="PF00098">
    <property type="entry name" value="zf-CCHC"/>
    <property type="match status" value="1"/>
</dbReference>
<name>A0ABP1C0L8_9BRYO</name>
<dbReference type="Proteomes" id="UP001497522">
    <property type="component" value="Chromosome 8"/>
</dbReference>
<keyword evidence="11" id="KW-1185">Reference proteome</keyword>
<keyword evidence="6" id="KW-0479">Metal-binding</keyword>
<dbReference type="PANTHER" id="PTHR13220:SF11">
    <property type="entry name" value="TIMELESS-INTERACTING PROTEIN"/>
    <property type="match status" value="1"/>
</dbReference>
<evidence type="ECO:0000256" key="2">
    <source>
        <dbReference type="ARBA" id="ARBA00006075"/>
    </source>
</evidence>
<dbReference type="EMBL" id="OZ023709">
    <property type="protein sequence ID" value="CAK9882034.1"/>
    <property type="molecule type" value="Genomic_DNA"/>
</dbReference>
<keyword evidence="3 7" id="KW-0227">DNA damage</keyword>
<feature type="compositionally biased region" description="Low complexity" evidence="8">
    <location>
        <begin position="62"/>
        <end position="74"/>
    </location>
</feature>
<feature type="compositionally biased region" description="Polar residues" evidence="8">
    <location>
        <begin position="31"/>
        <end position="41"/>
    </location>
</feature>
<dbReference type="PROSITE" id="PS50158">
    <property type="entry name" value="ZF_CCHC"/>
    <property type="match status" value="1"/>
</dbReference>
<dbReference type="InterPro" id="IPR036875">
    <property type="entry name" value="Znf_CCHC_sf"/>
</dbReference>
<feature type="region of interest" description="Disordered" evidence="8">
    <location>
        <begin position="244"/>
        <end position="264"/>
    </location>
</feature>
<sequence length="289" mass="31785">MAGVGQPTGCYKCRGKGHWARDCTAVPAAALSSQAPGSSSADLLEATLKPQDGRGETDRRGSSTAAGSSGGKAAVPRQRHKVPKLTPDLLLSREGLGYVLEKLPQQVTIKGRGHEVEDLKSLLEAYRRWHARLLPYYSYSQFVAKVEKLGANKRVRMCMKELRDQVSRGEELQVVDGANDQGGSMDFNEDAAEEGAYRQEKPQDLHVESTKRKLIVGEGIEDSQQEIQEQQFVHVESTKLRLTVGEEGTKESEQEIQQQQRARMEANKLKALERARARALASSAQGATN</sequence>
<evidence type="ECO:0000256" key="8">
    <source>
        <dbReference type="SAM" id="MobiDB-lite"/>
    </source>
</evidence>
<evidence type="ECO:0000313" key="11">
    <source>
        <dbReference type="Proteomes" id="UP001497522"/>
    </source>
</evidence>
<protein>
    <recommendedName>
        <fullName evidence="9">CCHC-type domain-containing protein</fullName>
    </recommendedName>
</protein>
<evidence type="ECO:0000256" key="1">
    <source>
        <dbReference type="ARBA" id="ARBA00004123"/>
    </source>
</evidence>
<feature type="compositionally biased region" description="Basic and acidic residues" evidence="8">
    <location>
        <begin position="51"/>
        <end position="61"/>
    </location>
</feature>
<comment type="similarity">
    <text evidence="2 7">Belongs to the CSM3 family.</text>
</comment>
<comment type="subcellular location">
    <subcellularLocation>
        <location evidence="1 7">Nucleus</location>
    </subcellularLocation>
</comment>
<dbReference type="InterPro" id="IPR040038">
    <property type="entry name" value="TIPIN/Csm3/Swi3"/>
</dbReference>
<evidence type="ECO:0000313" key="10">
    <source>
        <dbReference type="EMBL" id="CAK9882034.1"/>
    </source>
</evidence>
<evidence type="ECO:0000259" key="9">
    <source>
        <dbReference type="PROSITE" id="PS50158"/>
    </source>
</evidence>
<proteinExistence type="inferred from homology"/>
<organism evidence="10 11">
    <name type="scientific">Sphagnum jensenii</name>
    <dbReference type="NCBI Taxonomy" id="128206"/>
    <lineage>
        <taxon>Eukaryota</taxon>
        <taxon>Viridiplantae</taxon>
        <taxon>Streptophyta</taxon>
        <taxon>Embryophyta</taxon>
        <taxon>Bryophyta</taxon>
        <taxon>Sphagnophytina</taxon>
        <taxon>Sphagnopsida</taxon>
        <taxon>Sphagnales</taxon>
        <taxon>Sphagnaceae</taxon>
        <taxon>Sphagnum</taxon>
    </lineage>
</organism>
<keyword evidence="4 7" id="KW-0539">Nucleus</keyword>
<feature type="region of interest" description="Disordered" evidence="8">
    <location>
        <begin position="30"/>
        <end position="81"/>
    </location>
</feature>
<gene>
    <name evidence="10" type="ORF">CSSPJE1EN2_LOCUS23390</name>
</gene>
<evidence type="ECO:0000256" key="7">
    <source>
        <dbReference type="RuleBase" id="RU366049"/>
    </source>
</evidence>
<evidence type="ECO:0000256" key="4">
    <source>
        <dbReference type="ARBA" id="ARBA00023242"/>
    </source>
</evidence>
<dbReference type="InterPro" id="IPR001878">
    <property type="entry name" value="Znf_CCHC"/>
</dbReference>
<keyword evidence="6" id="KW-0863">Zinc-finger</keyword>
<dbReference type="Pfam" id="PF07962">
    <property type="entry name" value="Swi3"/>
    <property type="match status" value="1"/>
</dbReference>
<dbReference type="Gene3D" id="4.10.60.10">
    <property type="entry name" value="Zinc finger, CCHC-type"/>
    <property type="match status" value="1"/>
</dbReference>
<evidence type="ECO:0000256" key="3">
    <source>
        <dbReference type="ARBA" id="ARBA00022763"/>
    </source>
</evidence>
<accession>A0ABP1C0L8</accession>
<dbReference type="PANTHER" id="PTHR13220">
    <property type="entry name" value="TIMELESS INTERACTING-RELATED"/>
    <property type="match status" value="1"/>
</dbReference>
<evidence type="ECO:0000256" key="6">
    <source>
        <dbReference type="PROSITE-ProRule" id="PRU00047"/>
    </source>
</evidence>
<dbReference type="SMART" id="SM00343">
    <property type="entry name" value="ZnF_C2HC"/>
    <property type="match status" value="1"/>
</dbReference>
<keyword evidence="5 7" id="KW-0131">Cell cycle</keyword>
<reference evidence="10" key="1">
    <citation type="submission" date="2024-03" db="EMBL/GenBank/DDBJ databases">
        <authorList>
            <consortium name="ELIXIR-Norway"/>
            <consortium name="Elixir Norway"/>
        </authorList>
    </citation>
    <scope>NUCLEOTIDE SEQUENCE</scope>
</reference>